<proteinExistence type="predicted"/>
<evidence type="ECO:0000256" key="2">
    <source>
        <dbReference type="ARBA" id="ARBA00023125"/>
    </source>
</evidence>
<reference evidence="5 6" key="1">
    <citation type="submission" date="2019-02" db="EMBL/GenBank/DDBJ databases">
        <title>Closed genome of Sporomusa termitida DSM 4440.</title>
        <authorList>
            <person name="Poehlein A."/>
            <person name="Daniel R."/>
        </authorList>
    </citation>
    <scope>NUCLEOTIDE SEQUENCE [LARGE SCALE GENOMIC DNA]</scope>
    <source>
        <strain evidence="5 6">DSM 4440</strain>
    </source>
</reference>
<dbReference type="AlphaFoldDB" id="A0A517DYK7"/>
<dbReference type="Pfam" id="PF07883">
    <property type="entry name" value="Cupin_2"/>
    <property type="match status" value="1"/>
</dbReference>
<evidence type="ECO:0000313" key="6">
    <source>
        <dbReference type="Proteomes" id="UP000320776"/>
    </source>
</evidence>
<dbReference type="Pfam" id="PF01381">
    <property type="entry name" value="HTH_3"/>
    <property type="match status" value="1"/>
</dbReference>
<dbReference type="InterPro" id="IPR010982">
    <property type="entry name" value="Lambda_DNA-bd_dom_sf"/>
</dbReference>
<dbReference type="Gene3D" id="2.60.120.10">
    <property type="entry name" value="Jelly Rolls"/>
    <property type="match status" value="1"/>
</dbReference>
<evidence type="ECO:0000313" key="5">
    <source>
        <dbReference type="EMBL" id="QDR82418.1"/>
    </source>
</evidence>
<name>A0A517DYK7_9FIRM</name>
<evidence type="ECO:0000256" key="1">
    <source>
        <dbReference type="ARBA" id="ARBA00023015"/>
    </source>
</evidence>
<keyword evidence="3" id="KW-0804">Transcription</keyword>
<protein>
    <submittedName>
        <fullName evidence="5">HTH-type transcriptional regulator SutR</fullName>
    </submittedName>
</protein>
<keyword evidence="1" id="KW-0805">Transcription regulation</keyword>
<dbReference type="PANTHER" id="PTHR46797:SF23">
    <property type="entry name" value="HTH-TYPE TRANSCRIPTIONAL REGULATOR SUTR"/>
    <property type="match status" value="1"/>
</dbReference>
<gene>
    <name evidence="5" type="primary">sutR_2</name>
    <name evidence="5" type="ORF">SPTER_38460</name>
</gene>
<keyword evidence="6" id="KW-1185">Reference proteome</keyword>
<dbReference type="GO" id="GO:0003700">
    <property type="term" value="F:DNA-binding transcription factor activity"/>
    <property type="evidence" value="ECO:0007669"/>
    <property type="project" value="TreeGrafter"/>
</dbReference>
<dbReference type="SUPFAM" id="SSF51182">
    <property type="entry name" value="RmlC-like cupins"/>
    <property type="match status" value="1"/>
</dbReference>
<dbReference type="RefSeq" id="WP_144351809.1">
    <property type="nucleotide sequence ID" value="NZ_CP036259.1"/>
</dbReference>
<dbReference type="KEGG" id="sted:SPTER_38460"/>
<dbReference type="CDD" id="cd00093">
    <property type="entry name" value="HTH_XRE"/>
    <property type="match status" value="1"/>
</dbReference>
<organism evidence="5 6">
    <name type="scientific">Sporomusa termitida</name>
    <dbReference type="NCBI Taxonomy" id="2377"/>
    <lineage>
        <taxon>Bacteria</taxon>
        <taxon>Bacillati</taxon>
        <taxon>Bacillota</taxon>
        <taxon>Negativicutes</taxon>
        <taxon>Selenomonadales</taxon>
        <taxon>Sporomusaceae</taxon>
        <taxon>Sporomusa</taxon>
    </lineage>
</organism>
<keyword evidence="2" id="KW-0238">DNA-binding</keyword>
<dbReference type="InterPro" id="IPR001387">
    <property type="entry name" value="Cro/C1-type_HTH"/>
</dbReference>
<dbReference type="SUPFAM" id="SSF47413">
    <property type="entry name" value="lambda repressor-like DNA-binding domains"/>
    <property type="match status" value="1"/>
</dbReference>
<dbReference type="InterPro" id="IPR014710">
    <property type="entry name" value="RmlC-like_jellyroll"/>
</dbReference>
<dbReference type="PROSITE" id="PS50943">
    <property type="entry name" value="HTH_CROC1"/>
    <property type="match status" value="1"/>
</dbReference>
<dbReference type="Proteomes" id="UP000320776">
    <property type="component" value="Chromosome"/>
</dbReference>
<dbReference type="EMBL" id="CP036259">
    <property type="protein sequence ID" value="QDR82418.1"/>
    <property type="molecule type" value="Genomic_DNA"/>
</dbReference>
<sequence>MQDLNLIIANNLKQIRAEKKLSLEKAADITGVSKSMLGQIERGESSPTINTIWKIATGLKVSFTSIINSPQDEAMVVHKAEIDPLVEDHGRCKVYPVFPYADDRRFEMYIVEIEPGGRLSTDTHGDKTQEFITVAEGELTLLTNDKEYIVPKGDSVTFRADKRHTYHNPGTGLVRLSMVIHYSL</sequence>
<dbReference type="InterPro" id="IPR050807">
    <property type="entry name" value="TransReg_Diox_bact_type"/>
</dbReference>
<dbReference type="SMART" id="SM00530">
    <property type="entry name" value="HTH_XRE"/>
    <property type="match status" value="1"/>
</dbReference>
<accession>A0A517DYK7</accession>
<dbReference type="CDD" id="cd02209">
    <property type="entry name" value="cupin_XRE_C"/>
    <property type="match status" value="1"/>
</dbReference>
<dbReference type="Gene3D" id="1.10.260.40">
    <property type="entry name" value="lambda repressor-like DNA-binding domains"/>
    <property type="match status" value="1"/>
</dbReference>
<dbReference type="GO" id="GO:0005829">
    <property type="term" value="C:cytosol"/>
    <property type="evidence" value="ECO:0007669"/>
    <property type="project" value="TreeGrafter"/>
</dbReference>
<dbReference type="GO" id="GO:0003677">
    <property type="term" value="F:DNA binding"/>
    <property type="evidence" value="ECO:0007669"/>
    <property type="project" value="UniProtKB-KW"/>
</dbReference>
<dbReference type="PANTHER" id="PTHR46797">
    <property type="entry name" value="HTH-TYPE TRANSCRIPTIONAL REGULATOR"/>
    <property type="match status" value="1"/>
</dbReference>
<feature type="domain" description="HTH cro/C1-type" evidence="4">
    <location>
        <begin position="12"/>
        <end position="66"/>
    </location>
</feature>
<dbReference type="InterPro" id="IPR011051">
    <property type="entry name" value="RmlC_Cupin_sf"/>
</dbReference>
<evidence type="ECO:0000256" key="3">
    <source>
        <dbReference type="ARBA" id="ARBA00023163"/>
    </source>
</evidence>
<dbReference type="InterPro" id="IPR013096">
    <property type="entry name" value="Cupin_2"/>
</dbReference>
<evidence type="ECO:0000259" key="4">
    <source>
        <dbReference type="PROSITE" id="PS50943"/>
    </source>
</evidence>
<dbReference type="OrthoDB" id="9781521at2"/>